<dbReference type="Proteomes" id="UP001288944">
    <property type="component" value="Unassembled WGS sequence"/>
</dbReference>
<dbReference type="AlphaFoldDB" id="A0AAW9KAG0"/>
<dbReference type="SUPFAM" id="SSF56563">
    <property type="entry name" value="Major capsid protein gp5"/>
    <property type="match status" value="1"/>
</dbReference>
<feature type="domain" description="Phage capsid-like C-terminal" evidence="1">
    <location>
        <begin position="17"/>
        <end position="127"/>
    </location>
</feature>
<feature type="non-terminal residue" evidence="2">
    <location>
        <position position="1"/>
    </location>
</feature>
<dbReference type="InterPro" id="IPR054612">
    <property type="entry name" value="Phage_capsid-like_C"/>
</dbReference>
<evidence type="ECO:0000259" key="1">
    <source>
        <dbReference type="Pfam" id="PF05065"/>
    </source>
</evidence>
<evidence type="ECO:0000313" key="2">
    <source>
        <dbReference type="EMBL" id="MDZ7543675.1"/>
    </source>
</evidence>
<name>A0AAW9KAG0_CLOPF</name>
<protein>
    <submittedName>
        <fullName evidence="2">Phage major capsid protein</fullName>
    </submittedName>
</protein>
<accession>A0AAW9KAG0</accession>
<dbReference type="EMBL" id="WNUR01001471">
    <property type="protein sequence ID" value="MDZ7543675.1"/>
    <property type="molecule type" value="Genomic_DNA"/>
</dbReference>
<reference evidence="2" key="1">
    <citation type="submission" date="2019-11" db="EMBL/GenBank/DDBJ databases">
        <title>Characterization of Clostridium perfringens isolates from swine manure treated agricultural soils.</title>
        <authorList>
            <person name="Wushke S.T."/>
        </authorList>
    </citation>
    <scope>NUCLEOTIDE SEQUENCE</scope>
    <source>
        <strain evidence="2">X62</strain>
    </source>
</reference>
<evidence type="ECO:0000313" key="3">
    <source>
        <dbReference type="Proteomes" id="UP001288944"/>
    </source>
</evidence>
<organism evidence="2 3">
    <name type="scientific">Clostridium perfringens</name>
    <dbReference type="NCBI Taxonomy" id="1502"/>
    <lineage>
        <taxon>Bacteria</taxon>
        <taxon>Bacillati</taxon>
        <taxon>Bacillota</taxon>
        <taxon>Clostridia</taxon>
        <taxon>Eubacteriales</taxon>
        <taxon>Clostridiaceae</taxon>
        <taxon>Clostridium</taxon>
    </lineage>
</organism>
<proteinExistence type="predicted"/>
<comment type="caution">
    <text evidence="2">The sequence shown here is derived from an EMBL/GenBank/DDBJ whole genome shotgun (WGS) entry which is preliminary data.</text>
</comment>
<sequence>DISNAMGLVEDNKYNCNNILMGTTQKRVLRKLSNDSSYKGSISLTSAYDTPIEFVRNWDDGKALTITGDFTKAIVGTRDGMEYEILKEATIVSGEETINLAQRDMIAIKATIRLGFLVAEPKAFAMVVNA</sequence>
<dbReference type="Pfam" id="PF05065">
    <property type="entry name" value="Phage_capsid"/>
    <property type="match status" value="1"/>
</dbReference>
<gene>
    <name evidence="2" type="ORF">GNF83_21415</name>
</gene>